<feature type="domain" description="Reverse transcriptase Ty1/copia-type" evidence="2">
    <location>
        <begin position="571"/>
        <end position="753"/>
    </location>
</feature>
<dbReference type="Proteomes" id="UP001642484">
    <property type="component" value="Unassembled WGS sequence"/>
</dbReference>
<comment type="caution">
    <text evidence="3">The sequence shown here is derived from an EMBL/GenBank/DDBJ whole genome shotgun (WGS) entry which is preliminary data.</text>
</comment>
<feature type="region of interest" description="Disordered" evidence="1">
    <location>
        <begin position="139"/>
        <end position="185"/>
    </location>
</feature>
<dbReference type="InterPro" id="IPR013103">
    <property type="entry name" value="RVT_2"/>
</dbReference>
<feature type="region of interest" description="Disordered" evidence="1">
    <location>
        <begin position="112"/>
        <end position="131"/>
    </location>
</feature>
<evidence type="ECO:0000256" key="1">
    <source>
        <dbReference type="SAM" id="MobiDB-lite"/>
    </source>
</evidence>
<accession>A0ABP0NIF7</accession>
<dbReference type="Pfam" id="PF07727">
    <property type="entry name" value="RVT_2"/>
    <property type="match status" value="1"/>
</dbReference>
<reference evidence="3 4" key="1">
    <citation type="submission" date="2024-02" db="EMBL/GenBank/DDBJ databases">
        <authorList>
            <person name="Chen Y."/>
            <person name="Shah S."/>
            <person name="Dougan E. K."/>
            <person name="Thang M."/>
            <person name="Chan C."/>
        </authorList>
    </citation>
    <scope>NUCLEOTIDE SEQUENCE [LARGE SCALE GENOMIC DNA]</scope>
</reference>
<protein>
    <recommendedName>
        <fullName evidence="2">Reverse transcriptase Ty1/copia-type domain-containing protein</fullName>
    </recommendedName>
</protein>
<evidence type="ECO:0000313" key="3">
    <source>
        <dbReference type="EMBL" id="CAK9063568.1"/>
    </source>
</evidence>
<gene>
    <name evidence="3" type="ORF">CCMP2556_LOCUS31236</name>
</gene>
<feature type="compositionally biased region" description="Low complexity" evidence="1">
    <location>
        <begin position="148"/>
        <end position="160"/>
    </location>
</feature>
<proteinExistence type="predicted"/>
<evidence type="ECO:0000313" key="4">
    <source>
        <dbReference type="Proteomes" id="UP001642484"/>
    </source>
</evidence>
<organism evidence="3 4">
    <name type="scientific">Durusdinium trenchii</name>
    <dbReference type="NCBI Taxonomy" id="1381693"/>
    <lineage>
        <taxon>Eukaryota</taxon>
        <taxon>Sar</taxon>
        <taxon>Alveolata</taxon>
        <taxon>Dinophyceae</taxon>
        <taxon>Suessiales</taxon>
        <taxon>Symbiodiniaceae</taxon>
        <taxon>Durusdinium</taxon>
    </lineage>
</organism>
<evidence type="ECO:0000259" key="2">
    <source>
        <dbReference type="Pfam" id="PF07727"/>
    </source>
</evidence>
<name>A0ABP0NIF7_9DINO</name>
<dbReference type="EMBL" id="CAXAMN010021806">
    <property type="protein sequence ID" value="CAK9063568.1"/>
    <property type="molecule type" value="Genomic_DNA"/>
</dbReference>
<sequence length="1029" mass="117749">MTCAEPPPSRRGLSRRLQDDVSWVGPAMVAAIERKDGSIKRVWIRYRNKLKGLPLEFVRLAVADEIEAQNIATEAFEDIEKELTEGRPKAVITPELPQVKDQNYPIMEFSDDEEPRYVDDGGRAASTLDDVPMSLHKKEAEDDPAFTASASAAARASSSAMEPMRTTPSRSDRKKKADSNPKGAKMPRTAMVVEGVRPVLESYVVLPLQSPLETVWHDDDDMALINLAADEMEARPDFPSPWLPAPGNVELMPPRHFVGFQEPFDDVPAHEVKYTRGTWKQPCPNTPVPHVHVPRHVDRLPQMPPAMTQPMTEAQMRALERARSEWPDQDLWIYDVEIEQLWRVHQCPREKLFVPHEPTWPSSIQLSHFVGPRVTWLYFDDDHEVVVVDNFRWQGCNPELRTGDGRKWRGFTRFWVRRPPEISDLNMWLSTRALAEELWRAAQQLMSLYFRDKEEYKADWNEVFMIQTEVAEMVGKLPVMKRMIKPKKMTPHQCYLETQADVRLELKWNSLSHAWKRAFEEPIKDALDVYFKYEAVAPVSMDEDVDTSNILPSRFVLVNKSDPRNVSPLDEHLEDARLKARWVVSGHRDKEAGMWETEAPTASLVAHNLLCFFAAQFGWTIFFGDITAAFLQGENLHPDRKVLVSLPRGYPDFVQEFLTSKLPPGSRPDLVRFTKGSFGLAESPRLWLQKLQKTLIRLGAKEWLLIPGVFSVFVQGEIVAMIACHVDDIRMVGHPEKAKPVWEAIKAEFTFGEWRHVVGHWAKFCGRYERQLPDGTIEVQMDEYCEKLQFPPKRSWGNMVEKDGTELTLNEKKWVRHVWGQLSWLARQCRGDLLFGVSRVQQLAGVGDPAALDELYVLMERAKDLKTMSSLAAEISQAAEALDQADFLRAVMAEALYVGFDLDQWLLHVAHWRLVTVLDSRTGYDLVNGSGHGEDRHLAIDIAAMKQILIEDGGNRLVRWVPGNDHIADDLTKLMDNGRLMVSISDNTWSLRDTAEAKALREDAAARKRRYRQRIAQGRKAAEHLRQRA</sequence>
<keyword evidence="4" id="KW-1185">Reference proteome</keyword>